<evidence type="ECO:0000313" key="1">
    <source>
        <dbReference type="EMBL" id="KAL3865809.1"/>
    </source>
</evidence>
<dbReference type="PANTHER" id="PTHR21084:SF1">
    <property type="entry name" value="DENSE INCISORS"/>
    <property type="match status" value="1"/>
</dbReference>
<dbReference type="InterPro" id="IPR026698">
    <property type="entry name" value="UPF_C3orf38"/>
</dbReference>
<accession>A0ABD3VW29</accession>
<reference evidence="1 2" key="1">
    <citation type="submission" date="2024-11" db="EMBL/GenBank/DDBJ databases">
        <title>Chromosome-level genome assembly of the freshwater bivalve Anodonta woodiana.</title>
        <authorList>
            <person name="Chen X."/>
        </authorList>
    </citation>
    <scope>NUCLEOTIDE SEQUENCE [LARGE SCALE GENOMIC DNA]</scope>
    <source>
        <strain evidence="1">MN2024</strain>
        <tissue evidence="1">Gills</tissue>
    </source>
</reference>
<protein>
    <recommendedName>
        <fullName evidence="3">NTF2 domain-containing protein</fullName>
    </recommendedName>
</protein>
<proteinExistence type="predicted"/>
<dbReference type="Proteomes" id="UP001634394">
    <property type="component" value="Unassembled WGS sequence"/>
</dbReference>
<evidence type="ECO:0000313" key="2">
    <source>
        <dbReference type="Proteomes" id="UP001634394"/>
    </source>
</evidence>
<gene>
    <name evidence="1" type="ORF">ACJMK2_043159</name>
</gene>
<dbReference type="InterPro" id="IPR032710">
    <property type="entry name" value="NTF2-like_dom_sf"/>
</dbReference>
<dbReference type="EMBL" id="JBJQND010000009">
    <property type="protein sequence ID" value="KAL3865809.1"/>
    <property type="molecule type" value="Genomic_DNA"/>
</dbReference>
<dbReference type="SUPFAM" id="SSF54427">
    <property type="entry name" value="NTF2-like"/>
    <property type="match status" value="1"/>
</dbReference>
<name>A0ABD3VW29_SINWO</name>
<organism evidence="1 2">
    <name type="scientific">Sinanodonta woodiana</name>
    <name type="common">Chinese pond mussel</name>
    <name type="synonym">Anodonta woodiana</name>
    <dbReference type="NCBI Taxonomy" id="1069815"/>
    <lineage>
        <taxon>Eukaryota</taxon>
        <taxon>Metazoa</taxon>
        <taxon>Spiralia</taxon>
        <taxon>Lophotrochozoa</taxon>
        <taxon>Mollusca</taxon>
        <taxon>Bivalvia</taxon>
        <taxon>Autobranchia</taxon>
        <taxon>Heteroconchia</taxon>
        <taxon>Palaeoheterodonta</taxon>
        <taxon>Unionida</taxon>
        <taxon>Unionoidea</taxon>
        <taxon>Unionidae</taxon>
        <taxon>Unioninae</taxon>
        <taxon>Sinanodonta</taxon>
    </lineage>
</organism>
<dbReference type="AlphaFoldDB" id="A0ABD3VW29"/>
<keyword evidence="2" id="KW-1185">Reference proteome</keyword>
<sequence>MLSDREKLGFQTLLCLLNDNDLMSLVDTVTKRQIKVDSRTEAIDALLTYTEKANELLRRKKIKREYLFKYLVKEHVVVNIDSDKRTLIQKILEYWGSDDVLTDSMDFNMDIEEDIKPDVKLNISQAEFMSSFPDRNNLDVQTGSHDFKPVVSSTAFSQTNPDMLSHNMFQTTCMSNYPDRNNHSIMPAVSSSAFSQTNQVQDTHLVRQSTSYFASPPAVDVPQFQQQSVQTVSQFALSGNQSVASVHNHTSVTSGQLTRDENQKLGESFARWFYQMLNSHNPSTGDAPEDFGPHHFWDEATLTVYINAPVRSQDFKGSSFVSQRMLALVKEDQLIFNPNIGPEGLFVKTSPHGLVLIMVCGTLHRANSCLGIFQQVFGIIRDPRFDNNWKVKVMKLSLNSTEVTVMPKLMGNIEGELNALIPVQ</sequence>
<dbReference type="Pfam" id="PF15008">
    <property type="entry name" value="DUF4518"/>
    <property type="match status" value="2"/>
</dbReference>
<comment type="caution">
    <text evidence="1">The sequence shown here is derived from an EMBL/GenBank/DDBJ whole genome shotgun (WGS) entry which is preliminary data.</text>
</comment>
<dbReference type="PANTHER" id="PTHR21084">
    <property type="entry name" value="DENSE INCISORS"/>
    <property type="match status" value="1"/>
</dbReference>
<evidence type="ECO:0008006" key="3">
    <source>
        <dbReference type="Google" id="ProtNLM"/>
    </source>
</evidence>